<evidence type="ECO:0000259" key="1">
    <source>
        <dbReference type="Pfam" id="PF18739"/>
    </source>
</evidence>
<feature type="domain" description="Apea-like HEPN" evidence="1">
    <location>
        <begin position="166"/>
        <end position="297"/>
    </location>
</feature>
<sequence length="317" mass="36480">MYEPQQPIIVYSESGCEISICFAYTIPGFPTYSEAKITQSAYIKISTSEPQCFSYFTNIAYKITNLLCFATACSLSMHSVNAKVPDSSTDSGESIKVKLFYPSLPFSESKPDVKRHDLRFAYPQVRDRFPDILKKWLDDYELLSPALNLYFSTQNGTHKYLDSKFLSLMQGLETFSRRTHTATQMDPEHFHALTLQLLISCPSEKHDWLFGRLQHGNEISQANRIKKLIEPFESHFGDKATIHSIVRKIVDTRNYLTHYDLAAEKRAAKGRNLWILGQKLESIFELNIYKRLSFSDEDIVNICKFGNLKQKLSLLLE</sequence>
<dbReference type="AlphaFoldDB" id="A0A1I0FC65"/>
<gene>
    <name evidence="3" type="ORF">SAMN05216197_11644</name>
</gene>
<name>A0A1I0FC65_9PSED</name>
<dbReference type="EMBL" id="FOHW01000016">
    <property type="protein sequence ID" value="SET54789.1"/>
    <property type="molecule type" value="Genomic_DNA"/>
</dbReference>
<dbReference type="Pfam" id="PF18862">
    <property type="entry name" value="ApeA_NTD1"/>
    <property type="match status" value="1"/>
</dbReference>
<accession>A0A1I0FC65</accession>
<dbReference type="InterPro" id="IPR041229">
    <property type="entry name" value="HEPN_Apea"/>
</dbReference>
<evidence type="ECO:0000313" key="3">
    <source>
        <dbReference type="EMBL" id="SET54789.1"/>
    </source>
</evidence>
<reference evidence="3 4" key="1">
    <citation type="submission" date="2016-10" db="EMBL/GenBank/DDBJ databases">
        <authorList>
            <person name="de Groot N.N."/>
        </authorList>
    </citation>
    <scope>NUCLEOTIDE SEQUENCE [LARGE SCALE GENOMIC DNA]</scope>
    <source>
        <strain evidence="3 4">DSM 11363</strain>
    </source>
</reference>
<dbReference type="InterPro" id="IPR041223">
    <property type="entry name" value="ApeA_NTD"/>
</dbReference>
<dbReference type="Proteomes" id="UP000182332">
    <property type="component" value="Unassembled WGS sequence"/>
</dbReference>
<evidence type="ECO:0000259" key="2">
    <source>
        <dbReference type="Pfam" id="PF18862"/>
    </source>
</evidence>
<organism evidence="3 4">
    <name type="scientific">Pseudomonas graminis</name>
    <dbReference type="NCBI Taxonomy" id="158627"/>
    <lineage>
        <taxon>Bacteria</taxon>
        <taxon>Pseudomonadati</taxon>
        <taxon>Pseudomonadota</taxon>
        <taxon>Gammaproteobacteria</taxon>
        <taxon>Pseudomonadales</taxon>
        <taxon>Pseudomonadaceae</taxon>
        <taxon>Pseudomonas</taxon>
    </lineage>
</organism>
<protein>
    <submittedName>
        <fullName evidence="3">Uncharacterized protein</fullName>
    </submittedName>
</protein>
<dbReference type="OrthoDB" id="6198809at2"/>
<evidence type="ECO:0000313" key="4">
    <source>
        <dbReference type="Proteomes" id="UP000182332"/>
    </source>
</evidence>
<feature type="domain" description="ApeA N-terminal" evidence="2">
    <location>
        <begin position="2"/>
        <end position="136"/>
    </location>
</feature>
<dbReference type="Pfam" id="PF18739">
    <property type="entry name" value="HEPN_Apea"/>
    <property type="match status" value="1"/>
</dbReference>
<proteinExistence type="predicted"/>